<dbReference type="Proteomes" id="UP000663881">
    <property type="component" value="Unassembled WGS sequence"/>
</dbReference>
<name>A0A813VLF5_9BILA</name>
<comment type="caution">
    <text evidence="2">The sequence shown here is derived from an EMBL/GenBank/DDBJ whole genome shotgun (WGS) entry which is preliminary data.</text>
</comment>
<accession>A0A813VLF5</accession>
<dbReference type="EMBL" id="CAJOAY010003454">
    <property type="protein sequence ID" value="CAF4023078.1"/>
    <property type="molecule type" value="Genomic_DNA"/>
</dbReference>
<feature type="signal peptide" evidence="1">
    <location>
        <begin position="1"/>
        <end position="20"/>
    </location>
</feature>
<proteinExistence type="predicted"/>
<dbReference type="OrthoDB" id="10073281at2759"/>
<reference evidence="2" key="1">
    <citation type="submission" date="2021-02" db="EMBL/GenBank/DDBJ databases">
        <authorList>
            <person name="Nowell W R."/>
        </authorList>
    </citation>
    <scope>NUCLEOTIDE SEQUENCE</scope>
</reference>
<keyword evidence="1" id="KW-0732">Signal</keyword>
<evidence type="ECO:0000313" key="4">
    <source>
        <dbReference type="Proteomes" id="UP000663891"/>
    </source>
</evidence>
<organism evidence="2 4">
    <name type="scientific">Adineta steineri</name>
    <dbReference type="NCBI Taxonomy" id="433720"/>
    <lineage>
        <taxon>Eukaryota</taxon>
        <taxon>Metazoa</taxon>
        <taxon>Spiralia</taxon>
        <taxon>Gnathifera</taxon>
        <taxon>Rotifera</taxon>
        <taxon>Eurotatoria</taxon>
        <taxon>Bdelloidea</taxon>
        <taxon>Adinetida</taxon>
        <taxon>Adinetidae</taxon>
        <taxon>Adineta</taxon>
    </lineage>
</organism>
<gene>
    <name evidence="3" type="ORF">OKA104_LOCUS31090</name>
    <name evidence="2" type="ORF">VCS650_LOCUS6348</name>
</gene>
<sequence>MAKLLLCLLLLFTIVSLINTMFVNDVSCNVQARRDFYYGLKHYPRYQEYEEVYSDTIFALQNISSKHGKCINDNKQHNPPCYYALQETIKNCIKRLSGVPEKDARHYCGYTLMKYCAVYGLRRFPRRNDYVNVCYDTVNSLQNIPQKYGKCFNEATNKINPACIYALATTMRNCVSGLDDVPEFRARYYCGYKLMQNCAKNVGLERFPLNSQYQKLDDGDDEN</sequence>
<dbReference type="EMBL" id="CAJNON010000039">
    <property type="protein sequence ID" value="CAF0845064.1"/>
    <property type="molecule type" value="Genomic_DNA"/>
</dbReference>
<evidence type="ECO:0000313" key="2">
    <source>
        <dbReference type="EMBL" id="CAF0845064.1"/>
    </source>
</evidence>
<dbReference type="AlphaFoldDB" id="A0A813VLF5"/>
<evidence type="ECO:0000256" key="1">
    <source>
        <dbReference type="SAM" id="SignalP"/>
    </source>
</evidence>
<evidence type="ECO:0000313" key="3">
    <source>
        <dbReference type="EMBL" id="CAF4023078.1"/>
    </source>
</evidence>
<feature type="chain" id="PRO_5036223317" evidence="1">
    <location>
        <begin position="21"/>
        <end position="223"/>
    </location>
</feature>
<dbReference type="Proteomes" id="UP000663891">
    <property type="component" value="Unassembled WGS sequence"/>
</dbReference>
<protein>
    <submittedName>
        <fullName evidence="2">Uncharacterized protein</fullName>
    </submittedName>
</protein>